<accession>Q23FA7</accession>
<feature type="region of interest" description="Disordered" evidence="1">
    <location>
        <begin position="116"/>
        <end position="143"/>
    </location>
</feature>
<dbReference type="GeneID" id="7828307"/>
<feature type="compositionally biased region" description="Polar residues" evidence="1">
    <location>
        <begin position="22"/>
        <end position="59"/>
    </location>
</feature>
<dbReference type="HOGENOM" id="CLU_287964_0_0_1"/>
<organism evidence="2 3">
    <name type="scientific">Tetrahymena thermophila (strain SB210)</name>
    <dbReference type="NCBI Taxonomy" id="312017"/>
    <lineage>
        <taxon>Eukaryota</taxon>
        <taxon>Sar</taxon>
        <taxon>Alveolata</taxon>
        <taxon>Ciliophora</taxon>
        <taxon>Intramacronucleata</taxon>
        <taxon>Oligohymenophorea</taxon>
        <taxon>Hymenostomatida</taxon>
        <taxon>Tetrahymenina</taxon>
        <taxon>Tetrahymenidae</taxon>
        <taxon>Tetrahymena</taxon>
    </lineage>
</organism>
<dbReference type="RefSeq" id="XP_001015491.2">
    <property type="nucleotide sequence ID" value="XM_001015491.2"/>
</dbReference>
<feature type="region of interest" description="Disordered" evidence="1">
    <location>
        <begin position="241"/>
        <end position="327"/>
    </location>
</feature>
<protein>
    <submittedName>
        <fullName evidence="2">Uncharacterized protein</fullName>
    </submittedName>
</protein>
<gene>
    <name evidence="2" type="ORF">TTHERM_00381080</name>
</gene>
<feature type="region of interest" description="Disordered" evidence="1">
    <location>
        <begin position="1"/>
        <end position="69"/>
    </location>
</feature>
<feature type="compositionally biased region" description="Polar residues" evidence="1">
    <location>
        <begin position="306"/>
        <end position="319"/>
    </location>
</feature>
<dbReference type="KEGG" id="tet:TTHERM_00381080"/>
<feature type="compositionally biased region" description="Polar residues" evidence="1">
    <location>
        <begin position="251"/>
        <end position="267"/>
    </location>
</feature>
<feature type="compositionally biased region" description="Basic and acidic residues" evidence="1">
    <location>
        <begin position="271"/>
        <end position="281"/>
    </location>
</feature>
<feature type="compositionally biased region" description="Polar residues" evidence="1">
    <location>
        <begin position="1"/>
        <end position="15"/>
    </location>
</feature>
<name>Q23FA7_TETTS</name>
<feature type="compositionally biased region" description="Low complexity" evidence="1">
    <location>
        <begin position="352"/>
        <end position="367"/>
    </location>
</feature>
<dbReference type="Gene3D" id="6.20.120.50">
    <property type="match status" value="1"/>
</dbReference>
<feature type="compositionally biased region" description="Basic and acidic residues" evidence="1">
    <location>
        <begin position="60"/>
        <end position="69"/>
    </location>
</feature>
<feature type="compositionally biased region" description="Polar residues" evidence="1">
    <location>
        <begin position="121"/>
        <end position="134"/>
    </location>
</feature>
<evidence type="ECO:0000313" key="2">
    <source>
        <dbReference type="EMBL" id="EAR95246.2"/>
    </source>
</evidence>
<feature type="compositionally biased region" description="Acidic residues" evidence="1">
    <location>
        <begin position="406"/>
        <end position="435"/>
    </location>
</feature>
<proteinExistence type="predicted"/>
<reference evidence="3" key="1">
    <citation type="journal article" date="2006" name="PLoS Biol.">
        <title>Macronuclear genome sequence of the ciliate Tetrahymena thermophila, a model eukaryote.</title>
        <authorList>
            <person name="Eisen J.A."/>
            <person name="Coyne R.S."/>
            <person name="Wu M."/>
            <person name="Wu D."/>
            <person name="Thiagarajan M."/>
            <person name="Wortman J.R."/>
            <person name="Badger J.H."/>
            <person name="Ren Q."/>
            <person name="Amedeo P."/>
            <person name="Jones K.M."/>
            <person name="Tallon L.J."/>
            <person name="Delcher A.L."/>
            <person name="Salzberg S.L."/>
            <person name="Silva J.C."/>
            <person name="Haas B.J."/>
            <person name="Majoros W.H."/>
            <person name="Farzad M."/>
            <person name="Carlton J.M."/>
            <person name="Smith R.K. Jr."/>
            <person name="Garg J."/>
            <person name="Pearlman R.E."/>
            <person name="Karrer K.M."/>
            <person name="Sun L."/>
            <person name="Manning G."/>
            <person name="Elde N.C."/>
            <person name="Turkewitz A.P."/>
            <person name="Asai D.J."/>
            <person name="Wilkes D.E."/>
            <person name="Wang Y."/>
            <person name="Cai H."/>
            <person name="Collins K."/>
            <person name="Stewart B.A."/>
            <person name="Lee S.R."/>
            <person name="Wilamowska K."/>
            <person name="Weinberg Z."/>
            <person name="Ruzzo W.L."/>
            <person name="Wloga D."/>
            <person name="Gaertig J."/>
            <person name="Frankel J."/>
            <person name="Tsao C.-C."/>
            <person name="Gorovsky M.A."/>
            <person name="Keeling P.J."/>
            <person name="Waller R.F."/>
            <person name="Patron N.J."/>
            <person name="Cherry J.M."/>
            <person name="Stover N.A."/>
            <person name="Krieger C.J."/>
            <person name="del Toro C."/>
            <person name="Ryder H.F."/>
            <person name="Williamson S.C."/>
            <person name="Barbeau R.A."/>
            <person name="Hamilton E.P."/>
            <person name="Orias E."/>
        </authorList>
    </citation>
    <scope>NUCLEOTIDE SEQUENCE [LARGE SCALE GENOMIC DNA]</scope>
    <source>
        <strain evidence="3">SB210</strain>
    </source>
</reference>
<sequence>MSSSNIQNANELSLDNTKKNEGSNQHLEASTKTQLASSDTQQSTVDASSNPEQQKNTTHNSDETHKNLNQVDFEKKLQQYKSQYKNQKSSINNGTTNQNNNVDEQQKVPSKEFINTELKDQSNQTQKNNQASSEINKEEEQGLRQKLIKEDADNRLNQIQNNKDHQQIDLDTLPQSTNNNNFLNISQEIQIQDLQEKRQQQLVGINISPNSKVTINRELSNSYFGDHDQDDRSIYHEQEKLYSPTLDKQKTTQSKNESELNITSSPKQNKKMNESNHKQVSEFEASSPKIIKNEIIGDNDTDKKIQSQSNLAHTPTSSAIKDKDNNIFQGRDNFKKLSLKMNQVPLDEEFKNQQQQVQAQQNNINDQSSQPKQTQKRKKSEEEKAQQKKDIQNKKQQKENQQQEEGQLEEEYEEEEDEEDEEDDDEAEELEEEEENIKNNQGVLKNEEENNQKSTQNNMLNGNQKASYNNKDQVQNNELIENGNLNYLSSEQDYEDLYKINYKKVEEKPSYEQEIRVMQHDKQIYLRVSNIQEGIVTLISDDYSSVKMPLIFLPNDISCGSIVKLSIDREYDPEEEMKQSVVDIQQSILTDPNYFL</sequence>
<keyword evidence="3" id="KW-1185">Reference proteome</keyword>
<dbReference type="AlphaFoldDB" id="Q23FA7"/>
<dbReference type="EMBL" id="GG662706">
    <property type="protein sequence ID" value="EAR95246.2"/>
    <property type="molecule type" value="Genomic_DNA"/>
</dbReference>
<feature type="region of interest" description="Disordered" evidence="1">
    <location>
        <begin position="350"/>
        <end position="447"/>
    </location>
</feature>
<dbReference type="Proteomes" id="UP000009168">
    <property type="component" value="Unassembled WGS sequence"/>
</dbReference>
<evidence type="ECO:0000256" key="1">
    <source>
        <dbReference type="SAM" id="MobiDB-lite"/>
    </source>
</evidence>
<feature type="region of interest" description="Disordered" evidence="1">
    <location>
        <begin position="81"/>
        <end position="103"/>
    </location>
</feature>
<dbReference type="OrthoDB" id="245697at2759"/>
<feature type="compositionally biased region" description="Low complexity" evidence="1">
    <location>
        <begin position="81"/>
        <end position="101"/>
    </location>
</feature>
<feature type="compositionally biased region" description="Basic and acidic residues" evidence="1">
    <location>
        <begin position="379"/>
        <end position="398"/>
    </location>
</feature>
<evidence type="ECO:0000313" key="3">
    <source>
        <dbReference type="Proteomes" id="UP000009168"/>
    </source>
</evidence>
<dbReference type="InParanoid" id="Q23FA7"/>